<evidence type="ECO:0000256" key="7">
    <source>
        <dbReference type="PIRSR" id="PIRSR600715-1"/>
    </source>
</evidence>
<dbReference type="InterPro" id="IPR000715">
    <property type="entry name" value="Glycosyl_transferase_4"/>
</dbReference>
<dbReference type="STRING" id="1450648.CLORY_30660"/>
<organism evidence="9 10">
    <name type="scientific">Clostridium oryzae</name>
    <dbReference type="NCBI Taxonomy" id="1450648"/>
    <lineage>
        <taxon>Bacteria</taxon>
        <taxon>Bacillati</taxon>
        <taxon>Bacillota</taxon>
        <taxon>Clostridia</taxon>
        <taxon>Eubacteriales</taxon>
        <taxon>Clostridiaceae</taxon>
        <taxon>Clostridium</taxon>
    </lineage>
</organism>
<dbReference type="InterPro" id="IPR018480">
    <property type="entry name" value="PNAcMuramoyl-5peptid_Trfase_CS"/>
</dbReference>
<evidence type="ECO:0000256" key="8">
    <source>
        <dbReference type="SAM" id="Phobius"/>
    </source>
</evidence>
<feature type="transmembrane region" description="Helical" evidence="8">
    <location>
        <begin position="58"/>
        <end position="75"/>
    </location>
</feature>
<keyword evidence="2" id="KW-1003">Cell membrane</keyword>
<keyword evidence="10" id="KW-1185">Reference proteome</keyword>
<dbReference type="PROSITE" id="PS01348">
    <property type="entry name" value="MRAY_2"/>
    <property type="match status" value="1"/>
</dbReference>
<feature type="transmembrane region" description="Helical" evidence="8">
    <location>
        <begin position="111"/>
        <end position="130"/>
    </location>
</feature>
<dbReference type="Pfam" id="PF00953">
    <property type="entry name" value="Glycos_transf_4"/>
    <property type="match status" value="1"/>
</dbReference>
<evidence type="ECO:0000256" key="1">
    <source>
        <dbReference type="ARBA" id="ARBA00004651"/>
    </source>
</evidence>
<proteinExistence type="predicted"/>
<dbReference type="AlphaFoldDB" id="A0A1V4IJH3"/>
<dbReference type="Proteomes" id="UP000190080">
    <property type="component" value="Unassembled WGS sequence"/>
</dbReference>
<sequence length="320" mass="35248">MIGLITDSSNYKIMAFIGIIFAYILTHVLLHYCKEMLPRDGGRAFAHDGKLSAGKPRGAGIIFILVFAAASILFLKINLENIIYIVLLIAAMLTGYLDDASKSPWGEYKKGFLDLIISVLTAVTFMYYNSSSIYINIIGKSFTLNPVLFVILGTILVWAAINVTNCSDGVDGLSGTLAIITLITIYFIGTAKDANGSFSYMILMMVVSIMAYLWFNATPSKMLMGDAGSRAMGLFISIAILKTGSPLLYIPVSFVFIVDGGLGLIKVALLRFLKIKIIPNIRTPLHDHVRKNKDWSNTQTVFRFAIIQILIGFCTVWLLK</sequence>
<keyword evidence="7" id="KW-0460">Magnesium</keyword>
<comment type="subcellular location">
    <subcellularLocation>
        <location evidence="1">Cell membrane</location>
        <topology evidence="1">Multi-pass membrane protein</topology>
    </subcellularLocation>
</comment>
<feature type="transmembrane region" description="Helical" evidence="8">
    <location>
        <begin position="300"/>
        <end position="319"/>
    </location>
</feature>
<evidence type="ECO:0000313" key="10">
    <source>
        <dbReference type="Proteomes" id="UP000190080"/>
    </source>
</evidence>
<comment type="cofactor">
    <cofactor evidence="7">
        <name>Mg(2+)</name>
        <dbReference type="ChEBI" id="CHEBI:18420"/>
    </cofactor>
</comment>
<evidence type="ECO:0000256" key="3">
    <source>
        <dbReference type="ARBA" id="ARBA00022679"/>
    </source>
</evidence>
<gene>
    <name evidence="9" type="primary">mraY_2</name>
    <name evidence="9" type="ORF">CLORY_30660</name>
</gene>
<keyword evidence="3 9" id="KW-0808">Transferase</keyword>
<dbReference type="PANTHER" id="PTHR22926:SF3">
    <property type="entry name" value="UNDECAPRENYL-PHOSPHATE ALPHA-N-ACETYLGLUCOSAMINYL 1-PHOSPHATE TRANSFERASE"/>
    <property type="match status" value="1"/>
</dbReference>
<evidence type="ECO:0000256" key="4">
    <source>
        <dbReference type="ARBA" id="ARBA00022692"/>
    </source>
</evidence>
<keyword evidence="5 8" id="KW-1133">Transmembrane helix</keyword>
<evidence type="ECO:0000256" key="5">
    <source>
        <dbReference type="ARBA" id="ARBA00022989"/>
    </source>
</evidence>
<comment type="caution">
    <text evidence="9">The sequence shown here is derived from an EMBL/GenBank/DDBJ whole genome shotgun (WGS) entry which is preliminary data.</text>
</comment>
<keyword evidence="6 8" id="KW-0472">Membrane</keyword>
<evidence type="ECO:0000256" key="6">
    <source>
        <dbReference type="ARBA" id="ARBA00023136"/>
    </source>
</evidence>
<feature type="transmembrane region" description="Helical" evidence="8">
    <location>
        <begin position="142"/>
        <end position="161"/>
    </location>
</feature>
<evidence type="ECO:0000256" key="2">
    <source>
        <dbReference type="ARBA" id="ARBA00022475"/>
    </source>
</evidence>
<dbReference type="OrthoDB" id="9805475at2"/>
<accession>A0A1V4IJH3</accession>
<protein>
    <submittedName>
        <fullName evidence="9">Phospho-N-acetylmuramoyl-pentapeptide-transferase</fullName>
        <ecNumber evidence="9">2.7.8.13</ecNumber>
    </submittedName>
</protein>
<reference evidence="9 10" key="1">
    <citation type="submission" date="2017-03" db="EMBL/GenBank/DDBJ databases">
        <title>Genome sequence of Clostridium oryzae DSM 28571.</title>
        <authorList>
            <person name="Poehlein A."/>
            <person name="Daniel R."/>
        </authorList>
    </citation>
    <scope>NUCLEOTIDE SEQUENCE [LARGE SCALE GENOMIC DNA]</scope>
    <source>
        <strain evidence="9 10">DSM 28571</strain>
    </source>
</reference>
<dbReference type="PANTHER" id="PTHR22926">
    <property type="entry name" value="PHOSPHO-N-ACETYLMURAMOYL-PENTAPEPTIDE-TRANSFERASE"/>
    <property type="match status" value="1"/>
</dbReference>
<feature type="transmembrane region" description="Helical" evidence="8">
    <location>
        <begin position="81"/>
        <end position="99"/>
    </location>
</feature>
<feature type="binding site" evidence="7">
    <location>
        <position position="226"/>
    </location>
    <ligand>
        <name>Mg(2+)</name>
        <dbReference type="ChEBI" id="CHEBI:18420"/>
    </ligand>
</feature>
<dbReference type="GO" id="GO:0046872">
    <property type="term" value="F:metal ion binding"/>
    <property type="evidence" value="ECO:0007669"/>
    <property type="project" value="UniProtKB-KW"/>
</dbReference>
<feature type="transmembrane region" description="Helical" evidence="8">
    <location>
        <begin position="247"/>
        <end position="273"/>
    </location>
</feature>
<feature type="binding site" evidence="7">
    <location>
        <position position="165"/>
    </location>
    <ligand>
        <name>Mg(2+)</name>
        <dbReference type="ChEBI" id="CHEBI:18420"/>
    </ligand>
</feature>
<name>A0A1V4IJH3_9CLOT</name>
<dbReference type="EC" id="2.7.8.13" evidence="9"/>
<feature type="transmembrane region" description="Helical" evidence="8">
    <location>
        <begin position="173"/>
        <end position="191"/>
    </location>
</feature>
<dbReference type="GO" id="GO:0005886">
    <property type="term" value="C:plasma membrane"/>
    <property type="evidence" value="ECO:0007669"/>
    <property type="project" value="UniProtKB-SubCell"/>
</dbReference>
<feature type="transmembrane region" description="Helical" evidence="8">
    <location>
        <begin position="197"/>
        <end position="215"/>
    </location>
</feature>
<keyword evidence="4 8" id="KW-0812">Transmembrane</keyword>
<dbReference type="EMBL" id="MZGV01000037">
    <property type="protein sequence ID" value="OPJ59974.1"/>
    <property type="molecule type" value="Genomic_DNA"/>
</dbReference>
<dbReference type="GO" id="GO:0071555">
    <property type="term" value="P:cell wall organization"/>
    <property type="evidence" value="ECO:0007669"/>
    <property type="project" value="TreeGrafter"/>
</dbReference>
<dbReference type="GO" id="GO:0044038">
    <property type="term" value="P:cell wall macromolecule biosynthetic process"/>
    <property type="evidence" value="ECO:0007669"/>
    <property type="project" value="TreeGrafter"/>
</dbReference>
<dbReference type="RefSeq" id="WP_079425958.1">
    <property type="nucleotide sequence ID" value="NZ_MZGV01000037.1"/>
</dbReference>
<feature type="transmembrane region" description="Helical" evidence="8">
    <location>
        <begin position="13"/>
        <end position="33"/>
    </location>
</feature>
<evidence type="ECO:0000313" key="9">
    <source>
        <dbReference type="EMBL" id="OPJ59974.1"/>
    </source>
</evidence>
<dbReference type="GO" id="GO:0016780">
    <property type="term" value="F:phosphotransferase activity, for other substituted phosphate groups"/>
    <property type="evidence" value="ECO:0007669"/>
    <property type="project" value="InterPro"/>
</dbReference>
<keyword evidence="7" id="KW-0479">Metal-binding</keyword>